<feature type="domain" description="J" evidence="1">
    <location>
        <begin position="115"/>
        <end position="180"/>
    </location>
</feature>
<accession>A0ABU9XXS6</accession>
<name>A0ABU9XXS6_9SPHN</name>
<dbReference type="Proteomes" id="UP001419910">
    <property type="component" value="Unassembled WGS sequence"/>
</dbReference>
<sequence>MARSSSRSVDWGFPRWRGYGAGSDATTVRICDRHGCAEPGHCPAPKSPNSPDRWYFCEQHAGEYNRGWNYFEGLTAEEAAEREAAETRTADGYAEAKHYGWAGPGDGSRSRDEIRALELLELEVDADFDAVRVAWRRLAKSNHPDVRPGDKEAAARFQAIQAAYDVLKAAEDARQWKPAV</sequence>
<dbReference type="SMART" id="SM00271">
    <property type="entry name" value="DnaJ"/>
    <property type="match status" value="1"/>
</dbReference>
<protein>
    <submittedName>
        <fullName evidence="2">J domain-containing protein</fullName>
    </submittedName>
</protein>
<evidence type="ECO:0000259" key="1">
    <source>
        <dbReference type="PROSITE" id="PS50076"/>
    </source>
</evidence>
<dbReference type="InterPro" id="IPR001623">
    <property type="entry name" value="DnaJ_domain"/>
</dbReference>
<dbReference type="InterPro" id="IPR050817">
    <property type="entry name" value="DjlA_DnaK_co-chaperone"/>
</dbReference>
<reference evidence="2 3" key="1">
    <citation type="submission" date="2024-05" db="EMBL/GenBank/DDBJ databases">
        <authorList>
            <person name="Liu Q."/>
            <person name="Xin Y.-H."/>
        </authorList>
    </citation>
    <scope>NUCLEOTIDE SEQUENCE [LARGE SCALE GENOMIC DNA]</scope>
    <source>
        <strain evidence="2 3">CGMCC 1.10181</strain>
    </source>
</reference>
<organism evidence="2 3">
    <name type="scientific">Sphingomonas oligophenolica</name>
    <dbReference type="NCBI Taxonomy" id="301154"/>
    <lineage>
        <taxon>Bacteria</taxon>
        <taxon>Pseudomonadati</taxon>
        <taxon>Pseudomonadota</taxon>
        <taxon>Alphaproteobacteria</taxon>
        <taxon>Sphingomonadales</taxon>
        <taxon>Sphingomonadaceae</taxon>
        <taxon>Sphingomonas</taxon>
    </lineage>
</organism>
<dbReference type="PANTHER" id="PTHR24074">
    <property type="entry name" value="CO-CHAPERONE PROTEIN DJLA"/>
    <property type="match status" value="1"/>
</dbReference>
<dbReference type="Gene3D" id="1.10.287.110">
    <property type="entry name" value="DnaJ domain"/>
    <property type="match status" value="1"/>
</dbReference>
<dbReference type="InterPro" id="IPR036869">
    <property type="entry name" value="J_dom_sf"/>
</dbReference>
<dbReference type="EMBL" id="JBDIME010000001">
    <property type="protein sequence ID" value="MEN2788357.1"/>
    <property type="molecule type" value="Genomic_DNA"/>
</dbReference>
<keyword evidence="3" id="KW-1185">Reference proteome</keyword>
<dbReference type="PROSITE" id="PS50076">
    <property type="entry name" value="DNAJ_2"/>
    <property type="match status" value="1"/>
</dbReference>
<gene>
    <name evidence="2" type="ORF">ABC974_01865</name>
</gene>
<dbReference type="RefSeq" id="WP_343887978.1">
    <property type="nucleotide sequence ID" value="NZ_BAAAEH010000005.1"/>
</dbReference>
<dbReference type="PRINTS" id="PR00625">
    <property type="entry name" value="JDOMAIN"/>
</dbReference>
<dbReference type="SUPFAM" id="SSF46565">
    <property type="entry name" value="Chaperone J-domain"/>
    <property type="match status" value="1"/>
</dbReference>
<dbReference type="CDD" id="cd06257">
    <property type="entry name" value="DnaJ"/>
    <property type="match status" value="1"/>
</dbReference>
<comment type="caution">
    <text evidence="2">The sequence shown here is derived from an EMBL/GenBank/DDBJ whole genome shotgun (WGS) entry which is preliminary data.</text>
</comment>
<proteinExistence type="predicted"/>
<dbReference type="Pfam" id="PF00226">
    <property type="entry name" value="DnaJ"/>
    <property type="match status" value="1"/>
</dbReference>
<evidence type="ECO:0000313" key="3">
    <source>
        <dbReference type="Proteomes" id="UP001419910"/>
    </source>
</evidence>
<evidence type="ECO:0000313" key="2">
    <source>
        <dbReference type="EMBL" id="MEN2788357.1"/>
    </source>
</evidence>